<name>A0A2R6NRN1_9APHY</name>
<organism evidence="7 8">
    <name type="scientific">Hermanssonia centrifuga</name>
    <dbReference type="NCBI Taxonomy" id="98765"/>
    <lineage>
        <taxon>Eukaryota</taxon>
        <taxon>Fungi</taxon>
        <taxon>Dikarya</taxon>
        <taxon>Basidiomycota</taxon>
        <taxon>Agaricomycotina</taxon>
        <taxon>Agaricomycetes</taxon>
        <taxon>Polyporales</taxon>
        <taxon>Meruliaceae</taxon>
        <taxon>Hermanssonia</taxon>
    </lineage>
</organism>
<gene>
    <name evidence="7" type="ORF">PHLCEN_2v9129</name>
</gene>
<evidence type="ECO:0000256" key="2">
    <source>
        <dbReference type="ARBA" id="ARBA00022692"/>
    </source>
</evidence>
<accession>A0A2R6NRN1</accession>
<protein>
    <submittedName>
        <fullName evidence="7">Uncharacterized protein</fullName>
    </submittedName>
</protein>
<dbReference type="GO" id="GO:0005886">
    <property type="term" value="C:plasma membrane"/>
    <property type="evidence" value="ECO:0007669"/>
    <property type="project" value="TreeGrafter"/>
</dbReference>
<dbReference type="OrthoDB" id="2751783at2759"/>
<dbReference type="PANTHER" id="PTHR23501:SF102">
    <property type="entry name" value="DRUG TRANSPORTER, PUTATIVE (AFU_ORTHOLOGUE AFUA_3G08530)-RELATED"/>
    <property type="match status" value="1"/>
</dbReference>
<comment type="caution">
    <text evidence="7">The sequence shown here is derived from an EMBL/GenBank/DDBJ whole genome shotgun (WGS) entry which is preliminary data.</text>
</comment>
<keyword evidence="8" id="KW-1185">Reference proteome</keyword>
<keyword evidence="2 6" id="KW-0812">Transmembrane</keyword>
<feature type="transmembrane region" description="Helical" evidence="6">
    <location>
        <begin position="76"/>
        <end position="97"/>
    </location>
</feature>
<feature type="transmembrane region" description="Helical" evidence="6">
    <location>
        <begin position="47"/>
        <end position="64"/>
    </location>
</feature>
<evidence type="ECO:0000256" key="6">
    <source>
        <dbReference type="SAM" id="Phobius"/>
    </source>
</evidence>
<evidence type="ECO:0000313" key="8">
    <source>
        <dbReference type="Proteomes" id="UP000186601"/>
    </source>
</evidence>
<feature type="transmembrane region" description="Helical" evidence="6">
    <location>
        <begin position="109"/>
        <end position="132"/>
    </location>
</feature>
<evidence type="ECO:0000256" key="3">
    <source>
        <dbReference type="ARBA" id="ARBA00022989"/>
    </source>
</evidence>
<keyword evidence="3 6" id="KW-1133">Transmembrane helix</keyword>
<feature type="region of interest" description="Disordered" evidence="5">
    <location>
        <begin position="225"/>
        <end position="249"/>
    </location>
</feature>
<dbReference type="EMBL" id="MLYV02000902">
    <property type="protein sequence ID" value="PSR75424.1"/>
    <property type="molecule type" value="Genomic_DNA"/>
</dbReference>
<feature type="non-terminal residue" evidence="7">
    <location>
        <position position="1"/>
    </location>
</feature>
<reference evidence="7 8" key="1">
    <citation type="submission" date="2018-02" db="EMBL/GenBank/DDBJ databases">
        <title>Genome sequence of the basidiomycete white-rot fungus Phlebia centrifuga.</title>
        <authorList>
            <person name="Granchi Z."/>
            <person name="Peng M."/>
            <person name="de Vries R.P."/>
            <person name="Hilden K."/>
            <person name="Makela M.R."/>
            <person name="Grigoriev I."/>
            <person name="Riley R."/>
        </authorList>
    </citation>
    <scope>NUCLEOTIDE SEQUENCE [LARGE SCALE GENOMIC DNA]</scope>
    <source>
        <strain evidence="7 8">FBCC195</strain>
    </source>
</reference>
<keyword evidence="4 6" id="KW-0472">Membrane</keyword>
<dbReference type="Proteomes" id="UP000186601">
    <property type="component" value="Unassembled WGS sequence"/>
</dbReference>
<feature type="transmembrane region" description="Helical" evidence="6">
    <location>
        <begin position="144"/>
        <end position="165"/>
    </location>
</feature>
<sequence length="307" mass="33166">YLPTYYQACKSASPTRSGVEIFGLCMTLGPCVIVTGASIAITKKYRVQLWIGWTLLTLAMGIMSTMHADTPLAQCIGYPVLVGIGAGIIYSATYFPVLAPLPVSENAHALAFFAFCRSFAGVWGVTIGATVLQTQLSRRLPPAFLAQFPGGVAISYSAIPVISSLLEPAQSEVREAFAQSIIVIWQVMIGISCIGLLSCFGMKALPLHTEVDGKWGLHTEQINAIPSEPLDPTGSESKRSPTPPQIPELPRFADFGWFIIPEGTDNREAAVCLCGCQGQNHFEVRFVDGTANPLVLPAFWVQVRKLF</sequence>
<proteinExistence type="predicted"/>
<dbReference type="GO" id="GO:0022857">
    <property type="term" value="F:transmembrane transporter activity"/>
    <property type="evidence" value="ECO:0007669"/>
    <property type="project" value="TreeGrafter"/>
</dbReference>
<feature type="transmembrane region" description="Helical" evidence="6">
    <location>
        <begin position="21"/>
        <end position="41"/>
    </location>
</feature>
<dbReference type="PANTHER" id="PTHR23501">
    <property type="entry name" value="MAJOR FACILITATOR SUPERFAMILY"/>
    <property type="match status" value="1"/>
</dbReference>
<dbReference type="InterPro" id="IPR036259">
    <property type="entry name" value="MFS_trans_sf"/>
</dbReference>
<dbReference type="SUPFAM" id="SSF103473">
    <property type="entry name" value="MFS general substrate transporter"/>
    <property type="match status" value="1"/>
</dbReference>
<evidence type="ECO:0000313" key="7">
    <source>
        <dbReference type="EMBL" id="PSR75424.1"/>
    </source>
</evidence>
<comment type="subcellular location">
    <subcellularLocation>
        <location evidence="1">Membrane</location>
        <topology evidence="1">Multi-pass membrane protein</topology>
    </subcellularLocation>
</comment>
<evidence type="ECO:0000256" key="4">
    <source>
        <dbReference type="ARBA" id="ARBA00023136"/>
    </source>
</evidence>
<evidence type="ECO:0000256" key="5">
    <source>
        <dbReference type="SAM" id="MobiDB-lite"/>
    </source>
</evidence>
<feature type="transmembrane region" description="Helical" evidence="6">
    <location>
        <begin position="177"/>
        <end position="200"/>
    </location>
</feature>
<evidence type="ECO:0000256" key="1">
    <source>
        <dbReference type="ARBA" id="ARBA00004141"/>
    </source>
</evidence>
<dbReference type="AlphaFoldDB" id="A0A2R6NRN1"/>